<dbReference type="GO" id="GO:0016020">
    <property type="term" value="C:membrane"/>
    <property type="evidence" value="ECO:0007669"/>
    <property type="project" value="TreeGrafter"/>
</dbReference>
<dbReference type="AlphaFoldDB" id="A0A559MLE6"/>
<dbReference type="PANTHER" id="PTHR41807">
    <property type="entry name" value="GLUTATHIONE TRANSFERASE 3"/>
    <property type="match status" value="1"/>
</dbReference>
<keyword evidence="2" id="KW-0472">Membrane</keyword>
<keyword evidence="4" id="KW-1185">Reference proteome</keyword>
<feature type="coiled-coil region" evidence="1">
    <location>
        <begin position="73"/>
        <end position="100"/>
    </location>
</feature>
<comment type="caution">
    <text evidence="3">The sequence shown here is derived from an EMBL/GenBank/DDBJ whole genome shotgun (WGS) entry which is preliminary data.</text>
</comment>
<evidence type="ECO:0000256" key="2">
    <source>
        <dbReference type="SAM" id="Phobius"/>
    </source>
</evidence>
<proteinExistence type="predicted"/>
<dbReference type="EMBL" id="QGML01000080">
    <property type="protein sequence ID" value="TVY93779.1"/>
    <property type="molecule type" value="Genomic_DNA"/>
</dbReference>
<gene>
    <name evidence="3" type="ORF">LAWI1_G000585</name>
</gene>
<keyword evidence="2" id="KW-1133">Transmembrane helix</keyword>
<accession>A0A559MLE6</accession>
<evidence type="ECO:0000313" key="3">
    <source>
        <dbReference type="EMBL" id="TVY93779.1"/>
    </source>
</evidence>
<dbReference type="PANTHER" id="PTHR41807:SF1">
    <property type="entry name" value="GLUTATHIONE TRANSFERASE 3"/>
    <property type="match status" value="1"/>
</dbReference>
<reference evidence="3 4" key="1">
    <citation type="submission" date="2018-05" db="EMBL/GenBank/DDBJ databases">
        <title>Genome sequencing and assembly of the regulated plant pathogen Lachnellula willkommii and related sister species for the development of diagnostic species identification markers.</title>
        <authorList>
            <person name="Giroux E."/>
            <person name="Bilodeau G."/>
        </authorList>
    </citation>
    <scope>NUCLEOTIDE SEQUENCE [LARGE SCALE GENOMIC DNA]</scope>
    <source>
        <strain evidence="3 4">CBS 172.35</strain>
    </source>
</reference>
<organism evidence="3 4">
    <name type="scientific">Lachnellula willkommii</name>
    <dbReference type="NCBI Taxonomy" id="215461"/>
    <lineage>
        <taxon>Eukaryota</taxon>
        <taxon>Fungi</taxon>
        <taxon>Dikarya</taxon>
        <taxon>Ascomycota</taxon>
        <taxon>Pezizomycotina</taxon>
        <taxon>Leotiomycetes</taxon>
        <taxon>Helotiales</taxon>
        <taxon>Lachnaceae</taxon>
        <taxon>Lachnellula</taxon>
    </lineage>
</organism>
<keyword evidence="1" id="KW-0175">Coiled coil</keyword>
<sequence length="346" mass="38075">MSGASSWLQKMRKAELLELCDSVDFKDYDGLKKTEIEVALDQYLRENADQYSGEARLTPFYKTRGRSESSPVKKELTSALSDVESKVRTTKRRVTKAAEEVIATDDSEVEPATTRARSALTRTPARSSALSNLSFASNVPLPPSPAVVVDAIDRRTAVLRSKVAGYYEKSGVIEGAEATRETLSSLTAIQGLIVLFELYRLRPELLPNRYAFTIPAIALLNTNPYPVKIPDLFLLLTSSFWGPATLWAFSSFLVPLAAAYFFNLTSKPRTRSHGTSFNYSFDPLTFNIAKALLTYVIFGQDVTFGGLVDLEYVARINSALYGGYKGILAGTGIGTLVTLYEAVLKK</sequence>
<dbReference type="Proteomes" id="UP000315522">
    <property type="component" value="Unassembled WGS sequence"/>
</dbReference>
<protein>
    <submittedName>
        <fullName evidence="3">Uncharacterized protein</fullName>
    </submittedName>
</protein>
<feature type="transmembrane region" description="Helical" evidence="2">
    <location>
        <begin position="240"/>
        <end position="262"/>
    </location>
</feature>
<name>A0A559MLE6_9HELO</name>
<dbReference type="InterPro" id="IPR038872">
    <property type="entry name" value="Put_GTT3"/>
</dbReference>
<keyword evidence="2" id="KW-0812">Transmembrane</keyword>
<evidence type="ECO:0000313" key="4">
    <source>
        <dbReference type="Proteomes" id="UP000315522"/>
    </source>
</evidence>
<evidence type="ECO:0000256" key="1">
    <source>
        <dbReference type="SAM" id="Coils"/>
    </source>
</evidence>